<dbReference type="Gene3D" id="2.60.40.3210">
    <property type="entry name" value="Zona pellucida, ZP-N domain"/>
    <property type="match status" value="1"/>
</dbReference>
<evidence type="ECO:0000313" key="11">
    <source>
        <dbReference type="EMBL" id="KAG7459316.1"/>
    </source>
</evidence>
<dbReference type="InterPro" id="IPR055355">
    <property type="entry name" value="ZP-C"/>
</dbReference>
<evidence type="ECO:0000256" key="9">
    <source>
        <dbReference type="SAM" id="Phobius"/>
    </source>
</evidence>
<keyword evidence="7" id="KW-1015">Disulfide bond</keyword>
<evidence type="ECO:0000256" key="1">
    <source>
        <dbReference type="ARBA" id="ARBA00004251"/>
    </source>
</evidence>
<sequence length="637" mass="68771">MYNISTPPCTLPPPPLSSDSTMPNVCQLQSLFLSHNYLIADLQPQEVRGCVPRGHGSDLEVHVIKLQSAGSGICGSLQVEVPVSVLPPVAHAGWYKVVLILSSAVPVNWAVTAEGLQGQISIYSSNTVSPLYPPEPDLTLTSMLTPDLLTTHDLVGWANRSGFPKVTSYTEADLANRFVIRLAGGGTDWVPTLQSLAVWPRGTPRSGEGHQLRAWLTQGGDEAEEAISVQCLDGQLSLAVDQGVLQSLSPPVSAVTLRDPRCEAHSNGSHFLLVFPVISCGTDAVMEAEPRGVRYRNSVLLWSSKAPVGMWNGTWGEPADQWIPQLIHFSCLAVVPTPPSAPQGQDMDLGRSVAPLFSLQLFVTEGFEQREMGPCVIMADNRVYVEVSVAGMIREGVEVHSCVVSPLSDPQANPGWPVIQDGCAFDPSLTLSPEVGGGVRTRVREETVKEEVRGERGEAEEGRPADRVRFSFVLRPVYNNSIQFLHCRLRQCEEGPQRVTSHDGCRHGPALPTLIAKPRNQQCKYRTLSRPMLVTQSLGLARLLAPSAGQRAHKPNLKPLSKLSPAKNSTGVDTGPVVGIVFAAFLIGISLMGALWCIYTHTGVALPQRRGSLLDTMDQTTASWTPPASLEQSNSSV</sequence>
<feature type="transmembrane region" description="Helical" evidence="9">
    <location>
        <begin position="577"/>
        <end position="599"/>
    </location>
</feature>
<dbReference type="GO" id="GO:0016477">
    <property type="term" value="P:cell migration"/>
    <property type="evidence" value="ECO:0007669"/>
    <property type="project" value="TreeGrafter"/>
</dbReference>
<comment type="subcellular location">
    <subcellularLocation>
        <location evidence="1">Cell membrane</location>
        <topology evidence="1">Single-pass type I membrane protein</topology>
    </subcellularLocation>
</comment>
<organism evidence="11 12">
    <name type="scientific">Megalops atlanticus</name>
    <name type="common">Tarpon</name>
    <name type="synonym">Clupea gigantea</name>
    <dbReference type="NCBI Taxonomy" id="7932"/>
    <lineage>
        <taxon>Eukaryota</taxon>
        <taxon>Metazoa</taxon>
        <taxon>Chordata</taxon>
        <taxon>Craniata</taxon>
        <taxon>Vertebrata</taxon>
        <taxon>Euteleostomi</taxon>
        <taxon>Actinopterygii</taxon>
        <taxon>Neopterygii</taxon>
        <taxon>Teleostei</taxon>
        <taxon>Elopiformes</taxon>
        <taxon>Megalopidae</taxon>
        <taxon>Megalops</taxon>
    </lineage>
</organism>
<proteinExistence type="predicted"/>
<evidence type="ECO:0000259" key="10">
    <source>
        <dbReference type="PROSITE" id="PS51034"/>
    </source>
</evidence>
<evidence type="ECO:0000313" key="12">
    <source>
        <dbReference type="Proteomes" id="UP001046870"/>
    </source>
</evidence>
<dbReference type="Pfam" id="PF00100">
    <property type="entry name" value="Zona_pellucida"/>
    <property type="match status" value="1"/>
</dbReference>
<protein>
    <recommendedName>
        <fullName evidence="10">ZP domain-containing protein</fullName>
    </recommendedName>
</protein>
<dbReference type="PANTHER" id="PTHR14002">
    <property type="entry name" value="ENDOGLIN/TGF-BETA RECEPTOR TYPE III"/>
    <property type="match status" value="1"/>
</dbReference>
<evidence type="ECO:0000256" key="5">
    <source>
        <dbReference type="ARBA" id="ARBA00022989"/>
    </source>
</evidence>
<dbReference type="InterPro" id="IPR058899">
    <property type="entry name" value="TGFBR3/Endoglin-like_N"/>
</dbReference>
<dbReference type="Proteomes" id="UP001046870">
    <property type="component" value="Chromosome 19"/>
</dbReference>
<name>A0A9D3PI88_MEGAT</name>
<keyword evidence="4" id="KW-0732">Signal</keyword>
<dbReference type="EMBL" id="JAFDVH010000019">
    <property type="protein sequence ID" value="KAG7459316.1"/>
    <property type="molecule type" value="Genomic_DNA"/>
</dbReference>
<evidence type="ECO:0000256" key="2">
    <source>
        <dbReference type="ARBA" id="ARBA00022475"/>
    </source>
</evidence>
<comment type="caution">
    <text evidence="11">The sequence shown here is derived from an EMBL/GenBank/DDBJ whole genome shotgun (WGS) entry which is preliminary data.</text>
</comment>
<dbReference type="GO" id="GO:0005114">
    <property type="term" value="F:type II transforming growth factor beta receptor binding"/>
    <property type="evidence" value="ECO:0007669"/>
    <property type="project" value="TreeGrafter"/>
</dbReference>
<keyword evidence="6 9" id="KW-0472">Membrane</keyword>
<keyword evidence="2" id="KW-1003">Cell membrane</keyword>
<evidence type="ECO:0000256" key="6">
    <source>
        <dbReference type="ARBA" id="ARBA00023136"/>
    </source>
</evidence>
<gene>
    <name evidence="11" type="ORF">MATL_G00209330</name>
</gene>
<dbReference type="OrthoDB" id="8963415at2759"/>
<evidence type="ECO:0000256" key="8">
    <source>
        <dbReference type="ARBA" id="ARBA00023180"/>
    </source>
</evidence>
<keyword evidence="12" id="KW-1185">Reference proteome</keyword>
<feature type="domain" description="ZP" evidence="10">
    <location>
        <begin position="230"/>
        <end position="512"/>
    </location>
</feature>
<dbReference type="GO" id="GO:0007179">
    <property type="term" value="P:transforming growth factor beta receptor signaling pathway"/>
    <property type="evidence" value="ECO:0007669"/>
    <property type="project" value="TreeGrafter"/>
</dbReference>
<dbReference type="Gene3D" id="2.60.40.4100">
    <property type="entry name" value="Zona pellucida, ZP-C domain"/>
    <property type="match status" value="1"/>
</dbReference>
<dbReference type="InterPro" id="IPR042235">
    <property type="entry name" value="ZP-C_dom"/>
</dbReference>
<accession>A0A9D3PI88</accession>
<dbReference type="GO" id="GO:0050431">
    <property type="term" value="F:transforming growth factor beta binding"/>
    <property type="evidence" value="ECO:0007669"/>
    <property type="project" value="TreeGrafter"/>
</dbReference>
<dbReference type="AlphaFoldDB" id="A0A9D3PI88"/>
<dbReference type="PANTHER" id="PTHR14002:SF56">
    <property type="entry name" value="TRANSFORMING GROWTH FACTOR BETA RECEPTOR TYPE 3-LIKE ISOFORM X1"/>
    <property type="match status" value="1"/>
</dbReference>
<dbReference type="Pfam" id="PF26060">
    <property type="entry name" value="TGFBR3_N"/>
    <property type="match status" value="1"/>
</dbReference>
<dbReference type="SMART" id="SM00241">
    <property type="entry name" value="ZP"/>
    <property type="match status" value="1"/>
</dbReference>
<dbReference type="GO" id="GO:0005024">
    <property type="term" value="F:transforming growth factor beta receptor activity"/>
    <property type="evidence" value="ECO:0007669"/>
    <property type="project" value="TreeGrafter"/>
</dbReference>
<reference evidence="11" key="1">
    <citation type="submission" date="2021-01" db="EMBL/GenBank/DDBJ databases">
        <authorList>
            <person name="Zahm M."/>
            <person name="Roques C."/>
            <person name="Cabau C."/>
            <person name="Klopp C."/>
            <person name="Donnadieu C."/>
            <person name="Jouanno E."/>
            <person name="Lampietro C."/>
            <person name="Louis A."/>
            <person name="Herpin A."/>
            <person name="Echchiki A."/>
            <person name="Berthelot C."/>
            <person name="Parey E."/>
            <person name="Roest-Crollius H."/>
            <person name="Braasch I."/>
            <person name="Postlethwait J."/>
            <person name="Bobe J."/>
            <person name="Montfort J."/>
            <person name="Bouchez O."/>
            <person name="Begum T."/>
            <person name="Mejri S."/>
            <person name="Adams A."/>
            <person name="Chen W.-J."/>
            <person name="Guiguen Y."/>
        </authorList>
    </citation>
    <scope>NUCLEOTIDE SEQUENCE</scope>
    <source>
        <strain evidence="11">YG-15Mar2019-1</strain>
        <tissue evidence="11">Brain</tissue>
    </source>
</reference>
<keyword evidence="8" id="KW-0325">Glycoprotein</keyword>
<dbReference type="GO" id="GO:0017015">
    <property type="term" value="P:regulation of transforming growth factor beta receptor signaling pathway"/>
    <property type="evidence" value="ECO:0007669"/>
    <property type="project" value="TreeGrafter"/>
</dbReference>
<dbReference type="PROSITE" id="PS51034">
    <property type="entry name" value="ZP_2"/>
    <property type="match status" value="1"/>
</dbReference>
<evidence type="ECO:0000256" key="3">
    <source>
        <dbReference type="ARBA" id="ARBA00022692"/>
    </source>
</evidence>
<keyword evidence="5 9" id="KW-1133">Transmembrane helix</keyword>
<evidence type="ECO:0000256" key="7">
    <source>
        <dbReference type="ARBA" id="ARBA00023157"/>
    </source>
</evidence>
<dbReference type="GO" id="GO:0001837">
    <property type="term" value="P:epithelial to mesenchymal transition"/>
    <property type="evidence" value="ECO:0007669"/>
    <property type="project" value="TreeGrafter"/>
</dbReference>
<dbReference type="GO" id="GO:0005539">
    <property type="term" value="F:glycosaminoglycan binding"/>
    <property type="evidence" value="ECO:0007669"/>
    <property type="project" value="TreeGrafter"/>
</dbReference>
<dbReference type="InterPro" id="IPR001507">
    <property type="entry name" value="ZP_dom"/>
</dbReference>
<evidence type="ECO:0000256" key="4">
    <source>
        <dbReference type="ARBA" id="ARBA00022729"/>
    </source>
</evidence>
<keyword evidence="3 9" id="KW-0812">Transmembrane</keyword>